<feature type="region of interest" description="Disordered" evidence="1">
    <location>
        <begin position="1"/>
        <end position="52"/>
    </location>
</feature>
<proteinExistence type="predicted"/>
<keyword evidence="3" id="KW-1185">Reference proteome</keyword>
<dbReference type="Proteomes" id="UP000700596">
    <property type="component" value="Unassembled WGS sequence"/>
</dbReference>
<comment type="caution">
    <text evidence="2">The sequence shown here is derived from an EMBL/GenBank/DDBJ whole genome shotgun (WGS) entry which is preliminary data.</text>
</comment>
<evidence type="ECO:0000313" key="3">
    <source>
        <dbReference type="Proteomes" id="UP000700596"/>
    </source>
</evidence>
<sequence length="257" mass="28723">MRCGVPNTYRQQDGSNFNKEDRNLIKPGTNKGITSHHCKRERERTTTATASKTACSVRASTIKSFPQQLPSKANPTPIHIHIHINVIPILPTPLLPPPIPSTPHAHTRVPHTPLARAPSDPGLVYARTALSSRHSNRPADRKTDPEARNVRPSSMASRNRDFLVVLHGGVQAGVDGWMDGLRGWERGAIGMSGSNVDGLTFRMLLHAFTNLNIISIPFFSFIPFLHFKSNVRDFQCFFAASKWWDRCWFEGCVEEVI</sequence>
<gene>
    <name evidence="2" type="ORF">B0J11DRAFT_269758</name>
</gene>
<feature type="region of interest" description="Disordered" evidence="1">
    <location>
        <begin position="129"/>
        <end position="155"/>
    </location>
</feature>
<reference evidence="2" key="1">
    <citation type="journal article" date="2021" name="Nat. Commun.">
        <title>Genetic determinants of endophytism in the Arabidopsis root mycobiome.</title>
        <authorList>
            <person name="Mesny F."/>
            <person name="Miyauchi S."/>
            <person name="Thiergart T."/>
            <person name="Pickel B."/>
            <person name="Atanasova L."/>
            <person name="Karlsson M."/>
            <person name="Huettel B."/>
            <person name="Barry K.W."/>
            <person name="Haridas S."/>
            <person name="Chen C."/>
            <person name="Bauer D."/>
            <person name="Andreopoulos W."/>
            <person name="Pangilinan J."/>
            <person name="LaButti K."/>
            <person name="Riley R."/>
            <person name="Lipzen A."/>
            <person name="Clum A."/>
            <person name="Drula E."/>
            <person name="Henrissat B."/>
            <person name="Kohler A."/>
            <person name="Grigoriev I.V."/>
            <person name="Martin F.M."/>
            <person name="Hacquard S."/>
        </authorList>
    </citation>
    <scope>NUCLEOTIDE SEQUENCE</scope>
    <source>
        <strain evidence="2">MPI-CAGE-CH-0243</strain>
    </source>
</reference>
<dbReference type="AlphaFoldDB" id="A0A9P9DZP5"/>
<accession>A0A9P9DZP5</accession>
<name>A0A9P9DZP5_9PLEO</name>
<feature type="compositionally biased region" description="Basic and acidic residues" evidence="1">
    <location>
        <begin position="137"/>
        <end position="149"/>
    </location>
</feature>
<feature type="compositionally biased region" description="Polar residues" evidence="1">
    <location>
        <begin position="8"/>
        <end position="17"/>
    </location>
</feature>
<evidence type="ECO:0000313" key="2">
    <source>
        <dbReference type="EMBL" id="KAH7128383.1"/>
    </source>
</evidence>
<dbReference type="EMBL" id="JAGMWT010000005">
    <property type="protein sequence ID" value="KAH7128383.1"/>
    <property type="molecule type" value="Genomic_DNA"/>
</dbReference>
<evidence type="ECO:0000256" key="1">
    <source>
        <dbReference type="SAM" id="MobiDB-lite"/>
    </source>
</evidence>
<organism evidence="2 3">
    <name type="scientific">Dendryphion nanum</name>
    <dbReference type="NCBI Taxonomy" id="256645"/>
    <lineage>
        <taxon>Eukaryota</taxon>
        <taxon>Fungi</taxon>
        <taxon>Dikarya</taxon>
        <taxon>Ascomycota</taxon>
        <taxon>Pezizomycotina</taxon>
        <taxon>Dothideomycetes</taxon>
        <taxon>Pleosporomycetidae</taxon>
        <taxon>Pleosporales</taxon>
        <taxon>Torulaceae</taxon>
        <taxon>Dendryphion</taxon>
    </lineage>
</organism>
<protein>
    <submittedName>
        <fullName evidence="2">Uncharacterized protein</fullName>
    </submittedName>
</protein>